<feature type="compositionally biased region" description="Low complexity" evidence="1">
    <location>
        <begin position="129"/>
        <end position="154"/>
    </location>
</feature>
<feature type="compositionally biased region" description="Polar residues" evidence="1">
    <location>
        <begin position="117"/>
        <end position="128"/>
    </location>
</feature>
<feature type="compositionally biased region" description="Low complexity" evidence="1">
    <location>
        <begin position="104"/>
        <end position="116"/>
    </location>
</feature>
<evidence type="ECO:0000256" key="2">
    <source>
        <dbReference type="SAM" id="SignalP"/>
    </source>
</evidence>
<protein>
    <submittedName>
        <fullName evidence="3">Uncharacterized protein</fullName>
    </submittedName>
</protein>
<dbReference type="Proteomes" id="UP000800035">
    <property type="component" value="Unassembled WGS sequence"/>
</dbReference>
<evidence type="ECO:0000313" key="3">
    <source>
        <dbReference type="EMBL" id="KAF1952073.1"/>
    </source>
</evidence>
<keyword evidence="4" id="KW-1185">Reference proteome</keyword>
<sequence>MLGSTLASALLLLASATAQSALLPHCTEVCFVQPCAPCTPPTDIMSILPISTSASDINSVLPITSTPVLSGAPSLTDTVITRPGPPTSVSGSASIPAGETPLNTTVTSVSVTTSTSPSGNATSTPTRTSGQSSSQSSGQSASSSSAPPPSSAAGPALQIGGNCLLAAVIGLGWTLF</sequence>
<keyword evidence="2" id="KW-0732">Signal</keyword>
<dbReference type="EMBL" id="ML977013">
    <property type="protein sequence ID" value="KAF1952073.1"/>
    <property type="molecule type" value="Genomic_DNA"/>
</dbReference>
<evidence type="ECO:0000313" key="4">
    <source>
        <dbReference type="Proteomes" id="UP000800035"/>
    </source>
</evidence>
<proteinExistence type="predicted"/>
<gene>
    <name evidence="3" type="ORF">CC80DRAFT_596966</name>
</gene>
<reference evidence="3" key="1">
    <citation type="journal article" date="2020" name="Stud. Mycol.">
        <title>101 Dothideomycetes genomes: a test case for predicting lifestyles and emergence of pathogens.</title>
        <authorList>
            <person name="Haridas S."/>
            <person name="Albert R."/>
            <person name="Binder M."/>
            <person name="Bloem J."/>
            <person name="Labutti K."/>
            <person name="Salamov A."/>
            <person name="Andreopoulos B."/>
            <person name="Baker S."/>
            <person name="Barry K."/>
            <person name="Bills G."/>
            <person name="Bluhm B."/>
            <person name="Cannon C."/>
            <person name="Castanera R."/>
            <person name="Culley D."/>
            <person name="Daum C."/>
            <person name="Ezra D."/>
            <person name="Gonzalez J."/>
            <person name="Henrissat B."/>
            <person name="Kuo A."/>
            <person name="Liang C."/>
            <person name="Lipzen A."/>
            <person name="Lutzoni F."/>
            <person name="Magnuson J."/>
            <person name="Mondo S."/>
            <person name="Nolan M."/>
            <person name="Ohm R."/>
            <person name="Pangilinan J."/>
            <person name="Park H.-J."/>
            <person name="Ramirez L."/>
            <person name="Alfaro M."/>
            <person name="Sun H."/>
            <person name="Tritt A."/>
            <person name="Yoshinaga Y."/>
            <person name="Zwiers L.-H."/>
            <person name="Turgeon B."/>
            <person name="Goodwin S."/>
            <person name="Spatafora J."/>
            <person name="Crous P."/>
            <person name="Grigoriev I."/>
        </authorList>
    </citation>
    <scope>NUCLEOTIDE SEQUENCE</scope>
    <source>
        <strain evidence="3">CBS 675.92</strain>
    </source>
</reference>
<name>A0A6A5TGV4_9PLEO</name>
<feature type="chain" id="PRO_5025424725" evidence="2">
    <location>
        <begin position="19"/>
        <end position="176"/>
    </location>
</feature>
<dbReference type="AlphaFoldDB" id="A0A6A5TGV4"/>
<evidence type="ECO:0000256" key="1">
    <source>
        <dbReference type="SAM" id="MobiDB-lite"/>
    </source>
</evidence>
<feature type="signal peptide" evidence="2">
    <location>
        <begin position="1"/>
        <end position="18"/>
    </location>
</feature>
<feature type="region of interest" description="Disordered" evidence="1">
    <location>
        <begin position="72"/>
        <end position="154"/>
    </location>
</feature>
<accession>A0A6A5TGV4</accession>
<organism evidence="3 4">
    <name type="scientific">Byssothecium circinans</name>
    <dbReference type="NCBI Taxonomy" id="147558"/>
    <lineage>
        <taxon>Eukaryota</taxon>
        <taxon>Fungi</taxon>
        <taxon>Dikarya</taxon>
        <taxon>Ascomycota</taxon>
        <taxon>Pezizomycotina</taxon>
        <taxon>Dothideomycetes</taxon>
        <taxon>Pleosporomycetidae</taxon>
        <taxon>Pleosporales</taxon>
        <taxon>Massarineae</taxon>
        <taxon>Massarinaceae</taxon>
        <taxon>Byssothecium</taxon>
    </lineage>
</organism>